<dbReference type="FunFam" id="3.30.420.10:FF:000045">
    <property type="entry name" value="3'-5' exonuclease DinG"/>
    <property type="match status" value="1"/>
</dbReference>
<evidence type="ECO:0000256" key="2">
    <source>
        <dbReference type="ARBA" id="ARBA00026073"/>
    </source>
</evidence>
<dbReference type="PANTHER" id="PTHR30231">
    <property type="entry name" value="DNA POLYMERASE III SUBUNIT EPSILON"/>
    <property type="match status" value="1"/>
</dbReference>
<comment type="caution">
    <text evidence="5">The sequence shown here is derived from an EMBL/GenBank/DDBJ whole genome shotgun (WGS) entry which is preliminary data.</text>
</comment>
<dbReference type="PANTHER" id="PTHR30231:SF41">
    <property type="entry name" value="DNA POLYMERASE III SUBUNIT EPSILON"/>
    <property type="match status" value="1"/>
</dbReference>
<comment type="function">
    <text evidence="1">DNA polymerase III is a complex, multichain enzyme responsible for most of the replicative synthesis in bacteria. The epsilon subunit contain the editing function and is a proofreading 3'-5' exonuclease.</text>
</comment>
<protein>
    <submittedName>
        <fullName evidence="5">CBS domain-containing protein</fullName>
    </submittedName>
</protein>
<dbReference type="Pfam" id="PF03445">
    <property type="entry name" value="DUF294"/>
    <property type="match status" value="1"/>
</dbReference>
<organism evidence="5 6">
    <name type="scientific">Oricola cellulosilytica</name>
    <dbReference type="NCBI Taxonomy" id="1429082"/>
    <lineage>
        <taxon>Bacteria</taxon>
        <taxon>Pseudomonadati</taxon>
        <taxon>Pseudomonadota</taxon>
        <taxon>Alphaproteobacteria</taxon>
        <taxon>Hyphomicrobiales</taxon>
        <taxon>Ahrensiaceae</taxon>
        <taxon>Oricola</taxon>
    </lineage>
</organism>
<keyword evidence="6" id="KW-1185">Reference proteome</keyword>
<dbReference type="CDD" id="cd05401">
    <property type="entry name" value="NT_GlnE_GlnD_like"/>
    <property type="match status" value="1"/>
</dbReference>
<dbReference type="SUPFAM" id="SSF53098">
    <property type="entry name" value="Ribonuclease H-like"/>
    <property type="match status" value="1"/>
</dbReference>
<name>A0A4R0PEA9_9HYPH</name>
<dbReference type="GO" id="GO:0045004">
    <property type="term" value="P:DNA replication proofreading"/>
    <property type="evidence" value="ECO:0007669"/>
    <property type="project" value="TreeGrafter"/>
</dbReference>
<dbReference type="InterPro" id="IPR000644">
    <property type="entry name" value="CBS_dom"/>
</dbReference>
<comment type="subunit">
    <text evidence="2">DNA polymerase III contains a core (composed of alpha, epsilon and theta chains) that associates with a tau subunit. This core dimerizes to form the POLIII' complex. PolIII' associates with the gamma complex (composed of gamma, delta, delta', psi and chi chains) and with the beta chain to form the complete DNA polymerase III complex.</text>
</comment>
<sequence length="708" mass="77547">MAKLSDATPLIAVDAVGFDSETTGLDTRIARIVQLGGVGLRKGVLDETDTFEVLVNPGIAIPPQATAIHAIDDAAVKESQPFTECWNAFENYRRDRLVVGYSLGFDFAVLEREAERNGLLWRQPRSLCVRLLTVLANPRLPDYSLDAIADWLGVPVVGRHDALGDARTAAEIFIVLAARLAARGVRTLAEAEAACAKLDHVLQEHARSGWSEPFERPPSNGWFSSLRIGDPFAFRHRVRDAMASPPVVGKSDLPLSRTIEEMAVRQISSLFLHDRGEEDADVGEYAILTERDVLRALHRDGASAMTRPAGELANRPLRSVLEEDFVFRAISAMRRNRIRHLAVTDATGRLTGVVSARDFLKLRTSAAADMHFLIETAETPATLAEAWSKLAGVASSLLQQGLEARHISEIVSDELCAITARSAELAAETMRKGGEGEAPCAYSVLVLGSAGRGESLLAADQDNAIVFENGDPESNADRWFSIFAGHMSDNLHLAGVPLCQGGVMARNKSWRGSLETWKERVDEWVGRSRPEDMLNIDIFFDMRHVHGATEPATILRRYAYEKGAMSPTFAKLLGEGARAVPAATGVLGGFRTDNGRIDLKKYGLFPVVSAARAMAIRHGISVRSTAERLDELCKLDRMPVSDMKAVAQAHGLLMTMMLEQQTIDISTGIPVSNRVDISRLDRRAQSRLKRALAAVQRIPDFIRDALFH</sequence>
<dbReference type="InterPro" id="IPR046342">
    <property type="entry name" value="CBS_dom_sf"/>
</dbReference>
<dbReference type="AlphaFoldDB" id="A0A4R0PEA9"/>
<dbReference type="Pfam" id="PF00929">
    <property type="entry name" value="RNase_T"/>
    <property type="match status" value="1"/>
</dbReference>
<dbReference type="Proteomes" id="UP000291301">
    <property type="component" value="Unassembled WGS sequence"/>
</dbReference>
<dbReference type="GO" id="GO:0008773">
    <property type="term" value="F:[protein-PII] uridylyltransferase activity"/>
    <property type="evidence" value="ECO:0007669"/>
    <property type="project" value="InterPro"/>
</dbReference>
<dbReference type="PROSITE" id="PS51371">
    <property type="entry name" value="CBS"/>
    <property type="match status" value="2"/>
</dbReference>
<evidence type="ECO:0000256" key="1">
    <source>
        <dbReference type="ARBA" id="ARBA00025483"/>
    </source>
</evidence>
<dbReference type="InterPro" id="IPR013520">
    <property type="entry name" value="Ribonucl_H"/>
</dbReference>
<accession>A0A4R0PEA9</accession>
<dbReference type="CDD" id="cd06127">
    <property type="entry name" value="DEDDh"/>
    <property type="match status" value="1"/>
</dbReference>
<gene>
    <name evidence="5" type="ORF">E0D97_10750</name>
</gene>
<dbReference type="Gene3D" id="3.30.420.10">
    <property type="entry name" value="Ribonuclease H-like superfamily/Ribonuclease H"/>
    <property type="match status" value="1"/>
</dbReference>
<keyword evidence="3" id="KW-0129">CBS domain</keyword>
<dbReference type="GO" id="GO:0008408">
    <property type="term" value="F:3'-5' exonuclease activity"/>
    <property type="evidence" value="ECO:0007669"/>
    <property type="project" value="TreeGrafter"/>
</dbReference>
<dbReference type="SMART" id="SM00116">
    <property type="entry name" value="CBS"/>
    <property type="match status" value="2"/>
</dbReference>
<dbReference type="GO" id="GO:0005829">
    <property type="term" value="C:cytosol"/>
    <property type="evidence" value="ECO:0007669"/>
    <property type="project" value="TreeGrafter"/>
</dbReference>
<dbReference type="InterPro" id="IPR005105">
    <property type="entry name" value="GlnD_Uridyltrans_N"/>
</dbReference>
<dbReference type="InterPro" id="IPR012337">
    <property type="entry name" value="RNaseH-like_sf"/>
</dbReference>
<dbReference type="InterPro" id="IPR018821">
    <property type="entry name" value="DUF294_put_nucleoTrafse_sb-bd"/>
</dbReference>
<feature type="domain" description="CBS" evidence="4">
    <location>
        <begin position="242"/>
        <end position="303"/>
    </location>
</feature>
<evidence type="ECO:0000256" key="3">
    <source>
        <dbReference type="PROSITE-ProRule" id="PRU00703"/>
    </source>
</evidence>
<dbReference type="RefSeq" id="WP_131568639.1">
    <property type="nucleotide sequence ID" value="NZ_JAINFK010000009.1"/>
</dbReference>
<dbReference type="OrthoDB" id="9808528at2"/>
<proteinExistence type="predicted"/>
<dbReference type="Pfam" id="PF00571">
    <property type="entry name" value="CBS"/>
    <property type="match status" value="1"/>
</dbReference>
<evidence type="ECO:0000259" key="4">
    <source>
        <dbReference type="PROSITE" id="PS51371"/>
    </source>
</evidence>
<reference evidence="5 6" key="1">
    <citation type="journal article" date="2015" name="Antonie Van Leeuwenhoek">
        <title>Oricola cellulosilytica gen. nov., sp. nov., a cellulose-degrading bacterium of the family Phyllobacteriaceae isolated from surface seashore water, and emended descriptions of Mesorhizobium loti and Phyllobacterium myrsinacearum.</title>
        <authorList>
            <person name="Hameed A."/>
            <person name="Shahina M."/>
            <person name="Lai W.A."/>
            <person name="Lin S.Y."/>
            <person name="Young L.S."/>
            <person name="Liu Y.C."/>
            <person name="Hsu Y.H."/>
            <person name="Young C.C."/>
        </authorList>
    </citation>
    <scope>NUCLEOTIDE SEQUENCE [LARGE SCALE GENOMIC DNA]</scope>
    <source>
        <strain evidence="5 6">KCTC 52183</strain>
    </source>
</reference>
<dbReference type="EMBL" id="SJST01000003">
    <property type="protein sequence ID" value="TCD14525.1"/>
    <property type="molecule type" value="Genomic_DNA"/>
</dbReference>
<feature type="domain" description="CBS" evidence="4">
    <location>
        <begin position="313"/>
        <end position="370"/>
    </location>
</feature>
<dbReference type="Gene3D" id="3.10.580.10">
    <property type="entry name" value="CBS-domain"/>
    <property type="match status" value="1"/>
</dbReference>
<dbReference type="GO" id="GO:0003676">
    <property type="term" value="F:nucleic acid binding"/>
    <property type="evidence" value="ECO:0007669"/>
    <property type="project" value="InterPro"/>
</dbReference>
<evidence type="ECO:0000313" key="6">
    <source>
        <dbReference type="Proteomes" id="UP000291301"/>
    </source>
</evidence>
<evidence type="ECO:0000313" key="5">
    <source>
        <dbReference type="EMBL" id="TCD14525.1"/>
    </source>
</evidence>
<dbReference type="Pfam" id="PF10335">
    <property type="entry name" value="DUF294_C"/>
    <property type="match status" value="1"/>
</dbReference>
<dbReference type="SUPFAM" id="SSF54631">
    <property type="entry name" value="CBS-domain pair"/>
    <property type="match status" value="1"/>
</dbReference>
<dbReference type="SMART" id="SM00479">
    <property type="entry name" value="EXOIII"/>
    <property type="match status" value="1"/>
</dbReference>
<dbReference type="InterPro" id="IPR036397">
    <property type="entry name" value="RNaseH_sf"/>
</dbReference>